<dbReference type="InterPro" id="IPR005017">
    <property type="entry name" value="OMPP1/FadL/TodX"/>
</dbReference>
<evidence type="ECO:0000256" key="4">
    <source>
        <dbReference type="ARBA" id="ARBA00022692"/>
    </source>
</evidence>
<accession>A0A7X1B3Y8</accession>
<comment type="caution">
    <text evidence="9">The sequence shown here is derived from an EMBL/GenBank/DDBJ whole genome shotgun (WGS) entry which is preliminary data.</text>
</comment>
<keyword evidence="5 8" id="KW-0732">Signal</keyword>
<dbReference type="SUPFAM" id="SSF56935">
    <property type="entry name" value="Porins"/>
    <property type="match status" value="1"/>
</dbReference>
<dbReference type="Pfam" id="PF03349">
    <property type="entry name" value="Toluene_X"/>
    <property type="match status" value="1"/>
</dbReference>
<sequence>MKFRILSSCGLALVGFGLGAASVFGSGFAIQEQSVSGLGNAYAGAAASAEDASTVYFNPAGMSLIEKPQVHVGMHLIFPDAEFTNLGSTTLTAPTQGSDSVSDEEAIVPNLYYVAPLNDDLVWGLGISAPYGLTTDYDEGWVGRYVAKKTELKTVLFNPSLAYRVTDKLSIGGGLSYVQSDATLSNAIDMGLVYLNQFQAGAIPANAQTMALASDVSANLGSSAYDGFIELEGDGDGWGFNLGAIYELSEDWRVGLHYRSEVDLNLKGTADFTVGPLESILGAAFADQGGSVDITLPDTLSLSVFGQVNERLSLMADVTKTGWSSFEELRIKFETGTPSDSVIPELWEDVSKYSVGATYKFNDVFTGRFGLAYDESPVPDNEYRSPRIPDEDRTWISLGLSTAMSDSLDLHLAYVNILVDDPMIDNSTHSAGQRLYGRIDASVHLLSFGLTKRF</sequence>
<keyword evidence="10" id="KW-1185">Reference proteome</keyword>
<gene>
    <name evidence="9" type="ORF">H5P27_02925</name>
</gene>
<evidence type="ECO:0000256" key="2">
    <source>
        <dbReference type="ARBA" id="ARBA00008163"/>
    </source>
</evidence>
<evidence type="ECO:0000256" key="1">
    <source>
        <dbReference type="ARBA" id="ARBA00004571"/>
    </source>
</evidence>
<dbReference type="RefSeq" id="WP_185658876.1">
    <property type="nucleotide sequence ID" value="NZ_CAWPOO010000005.1"/>
</dbReference>
<evidence type="ECO:0000313" key="9">
    <source>
        <dbReference type="EMBL" id="MBC2604989.1"/>
    </source>
</evidence>
<keyword evidence="4" id="KW-0812">Transmembrane</keyword>
<keyword evidence="7" id="KW-0998">Cell outer membrane</keyword>
<evidence type="ECO:0000256" key="8">
    <source>
        <dbReference type="SAM" id="SignalP"/>
    </source>
</evidence>
<evidence type="ECO:0000256" key="6">
    <source>
        <dbReference type="ARBA" id="ARBA00023136"/>
    </source>
</evidence>
<evidence type="ECO:0000256" key="7">
    <source>
        <dbReference type="ARBA" id="ARBA00023237"/>
    </source>
</evidence>
<keyword evidence="6" id="KW-0472">Membrane</keyword>
<protein>
    <submittedName>
        <fullName evidence="9">Transporter</fullName>
    </submittedName>
</protein>
<comment type="subcellular location">
    <subcellularLocation>
        <location evidence="1">Cell outer membrane</location>
        <topology evidence="1">Multi-pass membrane protein</topology>
    </subcellularLocation>
</comment>
<organism evidence="9 10">
    <name type="scientific">Pelagicoccus albus</name>
    <dbReference type="NCBI Taxonomy" id="415222"/>
    <lineage>
        <taxon>Bacteria</taxon>
        <taxon>Pseudomonadati</taxon>
        <taxon>Verrucomicrobiota</taxon>
        <taxon>Opitutia</taxon>
        <taxon>Puniceicoccales</taxon>
        <taxon>Pelagicoccaceae</taxon>
        <taxon>Pelagicoccus</taxon>
    </lineage>
</organism>
<dbReference type="Proteomes" id="UP000526501">
    <property type="component" value="Unassembled WGS sequence"/>
</dbReference>
<dbReference type="EMBL" id="JACHVC010000005">
    <property type="protein sequence ID" value="MBC2604989.1"/>
    <property type="molecule type" value="Genomic_DNA"/>
</dbReference>
<feature type="chain" id="PRO_5031106294" evidence="8">
    <location>
        <begin position="21"/>
        <end position="454"/>
    </location>
</feature>
<comment type="similarity">
    <text evidence="2">Belongs to the OmpP1/FadL family.</text>
</comment>
<evidence type="ECO:0000256" key="3">
    <source>
        <dbReference type="ARBA" id="ARBA00022452"/>
    </source>
</evidence>
<dbReference type="Gene3D" id="2.40.160.60">
    <property type="entry name" value="Outer membrane protein transport protein (OMPP1/FadL/TodX)"/>
    <property type="match status" value="1"/>
</dbReference>
<name>A0A7X1B3Y8_9BACT</name>
<keyword evidence="3" id="KW-1134">Transmembrane beta strand</keyword>
<feature type="signal peptide" evidence="8">
    <location>
        <begin position="1"/>
        <end position="20"/>
    </location>
</feature>
<dbReference type="GO" id="GO:0015483">
    <property type="term" value="F:long-chain fatty acid transporting porin activity"/>
    <property type="evidence" value="ECO:0007669"/>
    <property type="project" value="TreeGrafter"/>
</dbReference>
<dbReference type="PANTHER" id="PTHR35093">
    <property type="entry name" value="OUTER MEMBRANE PROTEIN NMB0088-RELATED"/>
    <property type="match status" value="1"/>
</dbReference>
<dbReference type="GO" id="GO:0009279">
    <property type="term" value="C:cell outer membrane"/>
    <property type="evidence" value="ECO:0007669"/>
    <property type="project" value="UniProtKB-SubCell"/>
</dbReference>
<evidence type="ECO:0000256" key="5">
    <source>
        <dbReference type="ARBA" id="ARBA00022729"/>
    </source>
</evidence>
<reference evidence="9 10" key="1">
    <citation type="submission" date="2020-07" db="EMBL/GenBank/DDBJ databases">
        <authorList>
            <person name="Feng X."/>
        </authorList>
    </citation>
    <scope>NUCLEOTIDE SEQUENCE [LARGE SCALE GENOMIC DNA]</scope>
    <source>
        <strain evidence="9 10">JCM23202</strain>
    </source>
</reference>
<evidence type="ECO:0000313" key="10">
    <source>
        <dbReference type="Proteomes" id="UP000526501"/>
    </source>
</evidence>
<proteinExistence type="inferred from homology"/>
<dbReference type="PANTHER" id="PTHR35093:SF8">
    <property type="entry name" value="OUTER MEMBRANE PROTEIN NMB0088-RELATED"/>
    <property type="match status" value="1"/>
</dbReference>
<dbReference type="AlphaFoldDB" id="A0A7X1B3Y8"/>